<evidence type="ECO:0000313" key="2">
    <source>
        <dbReference type="Proteomes" id="UP001555786"/>
    </source>
</evidence>
<sequence length="271" mass="29598">MVYVDTGGYNTARVDLACEVARHFEARLIGVSASAAQPRVVLPEKGPATISLDMSPYLDYAEADLRCAKDLFHRVAQAHECRLEWRSSIDNPNDFVASEGRAADIILAGRMGNDVSPHHAIDPAKLIVYAGRPVLVVPASVKTSLLGSHAVIAWKDCREARRAVLDALPLLSKSKNVSVINIVEGDQRLTALQQTSDVECFLAHHGIISRSVIIEDDGRSISRQITDFAKAHQTGLIVMGARIHARLHDWTIGGETHDMLKKCPICLLLSN</sequence>
<dbReference type="RefSeq" id="WP_367626959.1">
    <property type="nucleotide sequence ID" value="NZ_JBFNQD010000030.1"/>
</dbReference>
<accession>A0ABV3PY97</accession>
<organism evidence="1 2">
    <name type="scientific">Labrys neptuniae</name>
    <dbReference type="NCBI Taxonomy" id="376174"/>
    <lineage>
        <taxon>Bacteria</taxon>
        <taxon>Pseudomonadati</taxon>
        <taxon>Pseudomonadota</taxon>
        <taxon>Alphaproteobacteria</taxon>
        <taxon>Hyphomicrobiales</taxon>
        <taxon>Xanthobacteraceae</taxon>
        <taxon>Labrys</taxon>
    </lineage>
</organism>
<name>A0ABV3PY97_9HYPH</name>
<comment type="caution">
    <text evidence="1">The sequence shown here is derived from an EMBL/GenBank/DDBJ whole genome shotgun (WGS) entry which is preliminary data.</text>
</comment>
<dbReference type="EMBL" id="JBFNQD010000030">
    <property type="protein sequence ID" value="MEW9310586.1"/>
    <property type="molecule type" value="Genomic_DNA"/>
</dbReference>
<dbReference type="Proteomes" id="UP001555786">
    <property type="component" value="Unassembled WGS sequence"/>
</dbReference>
<protein>
    <submittedName>
        <fullName evidence="1">Universal stress protein</fullName>
    </submittedName>
</protein>
<dbReference type="Gene3D" id="3.40.50.12370">
    <property type="match status" value="1"/>
</dbReference>
<evidence type="ECO:0000313" key="1">
    <source>
        <dbReference type="EMBL" id="MEW9310586.1"/>
    </source>
</evidence>
<gene>
    <name evidence="1" type="ORF">ABXS05_33925</name>
</gene>
<reference evidence="1 2" key="1">
    <citation type="submission" date="2024-07" db="EMBL/GenBank/DDBJ databases">
        <title>Description of Labrys sedimenti sp. nov., isolated from a diclofenac-degrading enrichment culture.</title>
        <authorList>
            <person name="Tancsics A."/>
            <person name="Csepanyi A."/>
        </authorList>
    </citation>
    <scope>NUCLEOTIDE SEQUENCE [LARGE SCALE GENOMIC DNA]</scope>
    <source>
        <strain evidence="1 2">LMG 23578</strain>
    </source>
</reference>
<keyword evidence="2" id="KW-1185">Reference proteome</keyword>
<dbReference type="SUPFAM" id="SSF52402">
    <property type="entry name" value="Adenine nucleotide alpha hydrolases-like"/>
    <property type="match status" value="2"/>
</dbReference>
<proteinExistence type="predicted"/>